<keyword evidence="5" id="KW-0966">Cell projection</keyword>
<dbReference type="NCBIfam" id="NF012200">
    <property type="entry name" value="choice_anch_D"/>
    <property type="match status" value="1"/>
</dbReference>
<dbReference type="Pfam" id="PF22544">
    <property type="entry name" value="HYDIN_VesB_CFA65-like_Ig"/>
    <property type="match status" value="1"/>
</dbReference>
<accession>A0A1L3GMJ3</accession>
<name>A0A1L3GMJ3_9BACT</name>
<evidence type="ECO:0000313" key="9">
    <source>
        <dbReference type="Proteomes" id="UP000182517"/>
    </source>
</evidence>
<keyword evidence="6" id="KW-0732">Signal</keyword>
<dbReference type="KEGG" id="pef:A7E78_04460"/>
<proteinExistence type="predicted"/>
<reference evidence="8 9" key="1">
    <citation type="journal article" date="2017" name="Genome Announc.">
        <title>Complete Genome Sequences of Two Acetylene-Fermenting Pelobacter acetylenicus Strains.</title>
        <authorList>
            <person name="Sutton J.M."/>
            <person name="Baesman S.M."/>
            <person name="Fierst J.L."/>
            <person name="Poret-Peterson A.T."/>
            <person name="Oremland R.S."/>
            <person name="Dunlap D.S."/>
            <person name="Akob D.M."/>
        </authorList>
    </citation>
    <scope>NUCLEOTIDE SEQUENCE [LARGE SCALE GENOMIC DNA]</scope>
    <source>
        <strain evidence="8 9">SFB93</strain>
    </source>
</reference>
<dbReference type="PANTHER" id="PTHR37833:SF1">
    <property type="entry name" value="SIGNAL PEPTIDE PROTEIN"/>
    <property type="match status" value="1"/>
</dbReference>
<sequence>MLRQFIAGLILFASLLAGHAWAAPQIVVEQPTFDFGEVPQGEKVGHTFSFSNKGDEPLLIEKVKSSCGCTAALLSAKTLAPGESGELQANFDSTRFRGAVTKTISLYSNDPAQSVMQLHVKGIVREVLSVVPAQINLGAVTTGKTAVSQATLKNQSDGDLRLENVQTSSPDLVVKLSEGRLPAGQSTVMEIQLTSRPGQNRFRGYVVIPAQGAIKSDLRIPVYAGSRQQTD</sequence>
<keyword evidence="4" id="KW-0969">Cilium</keyword>
<comment type="subcellular location">
    <subcellularLocation>
        <location evidence="1">Cell projection</location>
        <location evidence="1">Cilium</location>
    </subcellularLocation>
    <subcellularLocation>
        <location evidence="2">Cytoplasm</location>
    </subcellularLocation>
</comment>
<evidence type="ECO:0000256" key="4">
    <source>
        <dbReference type="ARBA" id="ARBA00023069"/>
    </source>
</evidence>
<dbReference type="Pfam" id="PF07610">
    <property type="entry name" value="DUF1573"/>
    <property type="match status" value="1"/>
</dbReference>
<evidence type="ECO:0000256" key="5">
    <source>
        <dbReference type="ARBA" id="ARBA00023273"/>
    </source>
</evidence>
<feature type="domain" description="HYDIN/VesB/CFA65-like Ig-like" evidence="7">
    <location>
        <begin position="128"/>
        <end position="197"/>
    </location>
</feature>
<dbReference type="InterPro" id="IPR011467">
    <property type="entry name" value="DUF1573"/>
</dbReference>
<evidence type="ECO:0000256" key="6">
    <source>
        <dbReference type="SAM" id="SignalP"/>
    </source>
</evidence>
<feature type="signal peptide" evidence="6">
    <location>
        <begin position="1"/>
        <end position="22"/>
    </location>
</feature>
<dbReference type="RefSeq" id="WP_072283115.1">
    <property type="nucleotide sequence ID" value="NZ_CP015519.1"/>
</dbReference>
<protein>
    <recommendedName>
        <fullName evidence="7">HYDIN/VesB/CFA65-like Ig-like domain-containing protein</fullName>
    </recommendedName>
</protein>
<dbReference type="OrthoDB" id="5506770at2"/>
<keyword evidence="3" id="KW-0963">Cytoplasm</keyword>
<organism evidence="8 9">
    <name type="scientific">Syntrophotalea acetylenivorans</name>
    <dbReference type="NCBI Taxonomy" id="1842532"/>
    <lineage>
        <taxon>Bacteria</taxon>
        <taxon>Pseudomonadati</taxon>
        <taxon>Thermodesulfobacteriota</taxon>
        <taxon>Desulfuromonadia</taxon>
        <taxon>Desulfuromonadales</taxon>
        <taxon>Syntrophotaleaceae</taxon>
        <taxon>Syntrophotalea</taxon>
    </lineage>
</organism>
<feature type="chain" id="PRO_5012950418" description="HYDIN/VesB/CFA65-like Ig-like domain-containing protein" evidence="6">
    <location>
        <begin position="23"/>
        <end position="231"/>
    </location>
</feature>
<evidence type="ECO:0000313" key="8">
    <source>
        <dbReference type="EMBL" id="APG27153.1"/>
    </source>
</evidence>
<dbReference type="STRING" id="1842532.A7E78_04460"/>
<dbReference type="PANTHER" id="PTHR37833">
    <property type="entry name" value="LIPOPROTEIN-RELATED"/>
    <property type="match status" value="1"/>
</dbReference>
<evidence type="ECO:0000256" key="2">
    <source>
        <dbReference type="ARBA" id="ARBA00004496"/>
    </source>
</evidence>
<evidence type="ECO:0000256" key="1">
    <source>
        <dbReference type="ARBA" id="ARBA00004138"/>
    </source>
</evidence>
<evidence type="ECO:0000256" key="3">
    <source>
        <dbReference type="ARBA" id="ARBA00022490"/>
    </source>
</evidence>
<dbReference type="InterPro" id="IPR053879">
    <property type="entry name" value="HYDIN_VesB_CFA65-like_Ig"/>
</dbReference>
<dbReference type="Proteomes" id="UP000182517">
    <property type="component" value="Chromosome"/>
</dbReference>
<gene>
    <name evidence="8" type="ORF">A7E78_04460</name>
</gene>
<dbReference type="AlphaFoldDB" id="A0A1L3GMJ3"/>
<dbReference type="GO" id="GO:0005737">
    <property type="term" value="C:cytoplasm"/>
    <property type="evidence" value="ECO:0007669"/>
    <property type="project" value="UniProtKB-SubCell"/>
</dbReference>
<dbReference type="EMBL" id="CP015519">
    <property type="protein sequence ID" value="APG27153.1"/>
    <property type="molecule type" value="Genomic_DNA"/>
</dbReference>
<evidence type="ECO:0000259" key="7">
    <source>
        <dbReference type="Pfam" id="PF22544"/>
    </source>
</evidence>
<dbReference type="InterPro" id="IPR013783">
    <property type="entry name" value="Ig-like_fold"/>
</dbReference>
<keyword evidence="9" id="KW-1185">Reference proteome</keyword>
<dbReference type="Gene3D" id="2.60.40.10">
    <property type="entry name" value="Immunoglobulins"/>
    <property type="match status" value="2"/>
</dbReference>